<gene>
    <name evidence="1" type="ORF">BV25DRAFT_1791294</name>
</gene>
<evidence type="ECO:0000313" key="1">
    <source>
        <dbReference type="EMBL" id="KAI0068950.1"/>
    </source>
</evidence>
<proteinExistence type="predicted"/>
<dbReference type="EMBL" id="MU277187">
    <property type="protein sequence ID" value="KAI0068950.1"/>
    <property type="molecule type" value="Genomic_DNA"/>
</dbReference>
<protein>
    <submittedName>
        <fullName evidence="1">Uncharacterized protein</fullName>
    </submittedName>
</protein>
<name>A0ACB8TKQ1_9AGAM</name>
<dbReference type="Proteomes" id="UP000814140">
    <property type="component" value="Unassembled WGS sequence"/>
</dbReference>
<accession>A0ACB8TKQ1</accession>
<sequence length="380" mass="43996">MSLSPNQVRLAATNIPWTKDFRHMKPFPRFWLKRMSFLEPNVKAARPKDRIKYWNIVPGDRVRVIGDEEGRILEVSSINRITNRVYLKGTGEIVRACRPKGAGTLNVHYSKCQLFIGNHEFPPKANTSEPRVVPYVIPSYLSYDVSSPLSVFATRLGTSSPHWLPIGHRYEWDRFAAATTPRLPNYSKDTPKVRIPWPKPTKPTPKDVSLYATTEEAVTVITYKPFSLPASINEPIPELPAENTYIQSLFNPKARPYDAAAPVEVYLQKELSNPHGRAKKQARWQAAQAHKRELLDMYVRKELGDLKGRTRREARAEAVWKWQKRLADDLHAEKKQRWINRGQEAKMERKKVRRARKVRKQTERLEKLVLEEARNQVIPP</sequence>
<comment type="caution">
    <text evidence="1">The sequence shown here is derived from an EMBL/GenBank/DDBJ whole genome shotgun (WGS) entry which is preliminary data.</text>
</comment>
<reference evidence="1" key="1">
    <citation type="submission" date="2021-03" db="EMBL/GenBank/DDBJ databases">
        <authorList>
            <consortium name="DOE Joint Genome Institute"/>
            <person name="Ahrendt S."/>
            <person name="Looney B.P."/>
            <person name="Miyauchi S."/>
            <person name="Morin E."/>
            <person name="Drula E."/>
            <person name="Courty P.E."/>
            <person name="Chicoki N."/>
            <person name="Fauchery L."/>
            <person name="Kohler A."/>
            <person name="Kuo A."/>
            <person name="Labutti K."/>
            <person name="Pangilinan J."/>
            <person name="Lipzen A."/>
            <person name="Riley R."/>
            <person name="Andreopoulos W."/>
            <person name="He G."/>
            <person name="Johnson J."/>
            <person name="Barry K.W."/>
            <person name="Grigoriev I.V."/>
            <person name="Nagy L."/>
            <person name="Hibbett D."/>
            <person name="Henrissat B."/>
            <person name="Matheny P.B."/>
            <person name="Labbe J."/>
            <person name="Martin F."/>
        </authorList>
    </citation>
    <scope>NUCLEOTIDE SEQUENCE</scope>
    <source>
        <strain evidence="1">HHB10654</strain>
    </source>
</reference>
<organism evidence="1 2">
    <name type="scientific">Artomyces pyxidatus</name>
    <dbReference type="NCBI Taxonomy" id="48021"/>
    <lineage>
        <taxon>Eukaryota</taxon>
        <taxon>Fungi</taxon>
        <taxon>Dikarya</taxon>
        <taxon>Basidiomycota</taxon>
        <taxon>Agaricomycotina</taxon>
        <taxon>Agaricomycetes</taxon>
        <taxon>Russulales</taxon>
        <taxon>Auriscalpiaceae</taxon>
        <taxon>Artomyces</taxon>
    </lineage>
</organism>
<keyword evidence="2" id="KW-1185">Reference proteome</keyword>
<reference evidence="1" key="2">
    <citation type="journal article" date="2022" name="New Phytol.">
        <title>Evolutionary transition to the ectomycorrhizal habit in the genomes of a hyperdiverse lineage of mushroom-forming fungi.</title>
        <authorList>
            <person name="Looney B."/>
            <person name="Miyauchi S."/>
            <person name="Morin E."/>
            <person name="Drula E."/>
            <person name="Courty P.E."/>
            <person name="Kohler A."/>
            <person name="Kuo A."/>
            <person name="LaButti K."/>
            <person name="Pangilinan J."/>
            <person name="Lipzen A."/>
            <person name="Riley R."/>
            <person name="Andreopoulos W."/>
            <person name="He G."/>
            <person name="Johnson J."/>
            <person name="Nolan M."/>
            <person name="Tritt A."/>
            <person name="Barry K.W."/>
            <person name="Grigoriev I.V."/>
            <person name="Nagy L.G."/>
            <person name="Hibbett D."/>
            <person name="Henrissat B."/>
            <person name="Matheny P.B."/>
            <person name="Labbe J."/>
            <person name="Martin F.M."/>
        </authorList>
    </citation>
    <scope>NUCLEOTIDE SEQUENCE</scope>
    <source>
        <strain evidence="1">HHB10654</strain>
    </source>
</reference>
<evidence type="ECO:0000313" key="2">
    <source>
        <dbReference type="Proteomes" id="UP000814140"/>
    </source>
</evidence>